<dbReference type="AlphaFoldDB" id="A0A0C2YVN1"/>
<evidence type="ECO:0000313" key="3">
    <source>
        <dbReference type="Proteomes" id="UP000053989"/>
    </source>
</evidence>
<gene>
    <name evidence="2" type="ORF">SCLCIDRAFT_431929</name>
</gene>
<proteinExistence type="predicted"/>
<feature type="compositionally biased region" description="Polar residues" evidence="1">
    <location>
        <begin position="39"/>
        <end position="51"/>
    </location>
</feature>
<dbReference type="HOGENOM" id="CLU_2414560_0_0_1"/>
<reference evidence="2 3" key="1">
    <citation type="submission" date="2014-04" db="EMBL/GenBank/DDBJ databases">
        <authorList>
            <consortium name="DOE Joint Genome Institute"/>
            <person name="Kuo A."/>
            <person name="Kohler A."/>
            <person name="Nagy L.G."/>
            <person name="Floudas D."/>
            <person name="Copeland A."/>
            <person name="Barry K.W."/>
            <person name="Cichocki N."/>
            <person name="Veneault-Fourrey C."/>
            <person name="LaButti K."/>
            <person name="Lindquist E.A."/>
            <person name="Lipzen A."/>
            <person name="Lundell T."/>
            <person name="Morin E."/>
            <person name="Murat C."/>
            <person name="Sun H."/>
            <person name="Tunlid A."/>
            <person name="Henrissat B."/>
            <person name="Grigoriev I.V."/>
            <person name="Hibbett D.S."/>
            <person name="Martin F."/>
            <person name="Nordberg H.P."/>
            <person name="Cantor M.N."/>
            <person name="Hua S.X."/>
        </authorList>
    </citation>
    <scope>NUCLEOTIDE SEQUENCE [LARGE SCALE GENOMIC DNA]</scope>
    <source>
        <strain evidence="2 3">Foug A</strain>
    </source>
</reference>
<dbReference type="EMBL" id="KN822174">
    <property type="protein sequence ID" value="KIM53683.1"/>
    <property type="molecule type" value="Genomic_DNA"/>
</dbReference>
<name>A0A0C2YVN1_9AGAM</name>
<protein>
    <submittedName>
        <fullName evidence="2">Uncharacterized protein</fullName>
    </submittedName>
</protein>
<dbReference type="InParanoid" id="A0A0C2YVN1"/>
<reference evidence="3" key="2">
    <citation type="submission" date="2015-01" db="EMBL/GenBank/DDBJ databases">
        <title>Evolutionary Origins and Diversification of the Mycorrhizal Mutualists.</title>
        <authorList>
            <consortium name="DOE Joint Genome Institute"/>
            <consortium name="Mycorrhizal Genomics Consortium"/>
            <person name="Kohler A."/>
            <person name="Kuo A."/>
            <person name="Nagy L.G."/>
            <person name="Floudas D."/>
            <person name="Copeland A."/>
            <person name="Barry K.W."/>
            <person name="Cichocki N."/>
            <person name="Veneault-Fourrey C."/>
            <person name="LaButti K."/>
            <person name="Lindquist E.A."/>
            <person name="Lipzen A."/>
            <person name="Lundell T."/>
            <person name="Morin E."/>
            <person name="Murat C."/>
            <person name="Riley R."/>
            <person name="Ohm R."/>
            <person name="Sun H."/>
            <person name="Tunlid A."/>
            <person name="Henrissat B."/>
            <person name="Grigoriev I.V."/>
            <person name="Hibbett D.S."/>
            <person name="Martin F."/>
        </authorList>
    </citation>
    <scope>NUCLEOTIDE SEQUENCE [LARGE SCALE GENOMIC DNA]</scope>
    <source>
        <strain evidence="3">Foug A</strain>
    </source>
</reference>
<organism evidence="2 3">
    <name type="scientific">Scleroderma citrinum Foug A</name>
    <dbReference type="NCBI Taxonomy" id="1036808"/>
    <lineage>
        <taxon>Eukaryota</taxon>
        <taxon>Fungi</taxon>
        <taxon>Dikarya</taxon>
        <taxon>Basidiomycota</taxon>
        <taxon>Agaricomycotina</taxon>
        <taxon>Agaricomycetes</taxon>
        <taxon>Agaricomycetidae</taxon>
        <taxon>Boletales</taxon>
        <taxon>Sclerodermatineae</taxon>
        <taxon>Sclerodermataceae</taxon>
        <taxon>Scleroderma</taxon>
    </lineage>
</organism>
<feature type="compositionally biased region" description="Basic and acidic residues" evidence="1">
    <location>
        <begin position="29"/>
        <end position="38"/>
    </location>
</feature>
<evidence type="ECO:0000256" key="1">
    <source>
        <dbReference type="SAM" id="MobiDB-lite"/>
    </source>
</evidence>
<dbReference type="Proteomes" id="UP000053989">
    <property type="component" value="Unassembled WGS sequence"/>
</dbReference>
<evidence type="ECO:0000313" key="2">
    <source>
        <dbReference type="EMBL" id="KIM53683.1"/>
    </source>
</evidence>
<feature type="region of interest" description="Disordered" evidence="1">
    <location>
        <begin position="27"/>
        <end position="51"/>
    </location>
</feature>
<accession>A0A0C2YVN1</accession>
<sequence length="92" mass="10521">MLHVAHLGSMTGEDLVLHHGQRARILAGSRHDERRRSSFEQPMNDQKAGTRQGFNVNNLFQWTDTLCAPLSPPRAIDERDSTRMVYSRSNVF</sequence>
<keyword evidence="3" id="KW-1185">Reference proteome</keyword>